<dbReference type="KEGG" id="pno:SNOG_20186"/>
<name>A9JXI1_PHANO</name>
<protein>
    <submittedName>
        <fullName evidence="1">Uncharacterized protein</fullName>
    </submittedName>
</protein>
<gene>
    <name evidence="1" type="ORF">SNOG_20186</name>
</gene>
<evidence type="ECO:0000313" key="2">
    <source>
        <dbReference type="Proteomes" id="UP000001055"/>
    </source>
</evidence>
<accession>A9JXI1</accession>
<sequence length="201" mass="20864">MSAAAVASKSPFKSRDVGAGAGVFSTLLVDATVVEGLSIKDIGVEMEASEDDVGVEVATSDDETVVDESTVGTTDELGESPSVVVGVGIGEPTKELSTVVDWTSEEPLDIATDDARDGVSTAIKDSALMELDEDTTGVELDENTSGVKLDDGNANVLVAEEVEVTSIMEVFEVDARYVELLTGADSLASQLPNPGWQPLPQ</sequence>
<dbReference type="InParanoid" id="A9JXI1"/>
<evidence type="ECO:0000313" key="1">
    <source>
        <dbReference type="EMBL" id="EDP89887.1"/>
    </source>
</evidence>
<dbReference type="GeneID" id="5983481"/>
<dbReference type="AlphaFoldDB" id="A9JXI1"/>
<dbReference type="HOGENOM" id="CLU_1360861_0_0_1"/>
<proteinExistence type="predicted"/>
<dbReference type="RefSeq" id="XP_001806551.1">
    <property type="nucleotide sequence ID" value="XM_001806499.1"/>
</dbReference>
<dbReference type="EMBL" id="CH445372">
    <property type="protein sequence ID" value="EDP89887.1"/>
    <property type="molecule type" value="Genomic_DNA"/>
</dbReference>
<dbReference type="Proteomes" id="UP000001055">
    <property type="component" value="Unassembled WGS sequence"/>
</dbReference>
<organism evidence="1 2">
    <name type="scientific">Phaeosphaeria nodorum (strain SN15 / ATCC MYA-4574 / FGSC 10173)</name>
    <name type="common">Glume blotch fungus</name>
    <name type="synonym">Parastagonospora nodorum</name>
    <dbReference type="NCBI Taxonomy" id="321614"/>
    <lineage>
        <taxon>Eukaryota</taxon>
        <taxon>Fungi</taxon>
        <taxon>Dikarya</taxon>
        <taxon>Ascomycota</taxon>
        <taxon>Pezizomycotina</taxon>
        <taxon>Dothideomycetes</taxon>
        <taxon>Pleosporomycetidae</taxon>
        <taxon>Pleosporales</taxon>
        <taxon>Pleosporineae</taxon>
        <taxon>Phaeosphaeriaceae</taxon>
        <taxon>Parastagonospora</taxon>
    </lineage>
</organism>
<reference evidence="2" key="1">
    <citation type="journal article" date="2007" name="Plant Cell">
        <title>Dothideomycete-plant interactions illuminated by genome sequencing and EST analysis of the wheat pathogen Stagonospora nodorum.</title>
        <authorList>
            <person name="Hane J.K."/>
            <person name="Lowe R.G."/>
            <person name="Solomon P.S."/>
            <person name="Tan K.C."/>
            <person name="Schoch C.L."/>
            <person name="Spatafora J.W."/>
            <person name="Crous P.W."/>
            <person name="Kodira C."/>
            <person name="Birren B.W."/>
            <person name="Galagan J.E."/>
            <person name="Torriani S.F."/>
            <person name="McDonald B.A."/>
            <person name="Oliver R.P."/>
        </authorList>
    </citation>
    <scope>NUCLEOTIDE SEQUENCE [LARGE SCALE GENOMIC DNA]</scope>
    <source>
        <strain evidence="2">SN15 / ATCC MYA-4574 / FGSC 10173</strain>
    </source>
</reference>